<protein>
    <submittedName>
        <fullName evidence="6">Pyridoxal phosphate-dependent aminotransferase family protein</fullName>
    </submittedName>
</protein>
<evidence type="ECO:0000313" key="7">
    <source>
        <dbReference type="Proteomes" id="UP000594195"/>
    </source>
</evidence>
<sequence>MLNTLSKLKDSLEKRNKENVLRSLNPEKQGIDFYSNDYLGLAQNATFQEILLKEINQQPHLLKGATGSRLISGNSNFTMEVEAYIANKHKVESALLLPSGFVANVALFSAIPQRGDIVLMDEFIHRSVRDGLRLSNAKRSKFAHNDLDHLEKLLKEAKGNCFIAVESLYSMEGDFAPLEKLTELAERYNAFLIVDEAHAFGVFGYGLVAQKNLHKKVFATVVTYGKGMGMHGAAILGNQTMISYLVNFSSPVIYTTGSNDFHAMSIKKGYQFLENNSNLSQKLQENISEFRKINLPTLSDVQSPIQILPMRNISSAKKLQQHLENKGFLTFAAVAPTVKEGEERLRICLHSFNSKEEINQLTTIIKEFI</sequence>
<evidence type="ECO:0000256" key="4">
    <source>
        <dbReference type="ARBA" id="ARBA00022898"/>
    </source>
</evidence>
<dbReference type="InterPro" id="IPR015422">
    <property type="entry name" value="PyrdxlP-dep_Trfase_small"/>
</dbReference>
<keyword evidence="3 6" id="KW-0808">Transferase</keyword>
<dbReference type="Pfam" id="PF00155">
    <property type="entry name" value="Aminotran_1_2"/>
    <property type="match status" value="1"/>
</dbReference>
<dbReference type="SUPFAM" id="SSF53383">
    <property type="entry name" value="PLP-dependent transferases"/>
    <property type="match status" value="1"/>
</dbReference>
<keyword evidence="7" id="KW-1185">Reference proteome</keyword>
<keyword evidence="6" id="KW-0032">Aminotransferase</keyword>
<evidence type="ECO:0000256" key="1">
    <source>
        <dbReference type="ARBA" id="ARBA00001933"/>
    </source>
</evidence>
<gene>
    <name evidence="6" type="ORF">Q73A0000_04055</name>
</gene>
<dbReference type="Gene3D" id="3.40.640.10">
    <property type="entry name" value="Type I PLP-dependent aspartate aminotransferase-like (Major domain)"/>
    <property type="match status" value="1"/>
</dbReference>
<feature type="domain" description="Aminotransferase class I/classII large" evidence="5">
    <location>
        <begin position="30"/>
        <end position="361"/>
    </location>
</feature>
<dbReference type="InterPro" id="IPR015421">
    <property type="entry name" value="PyrdxlP-dep_Trfase_major"/>
</dbReference>
<dbReference type="GO" id="GO:0009102">
    <property type="term" value="P:biotin biosynthetic process"/>
    <property type="evidence" value="ECO:0007669"/>
    <property type="project" value="TreeGrafter"/>
</dbReference>
<dbReference type="AlphaFoldDB" id="A0A7M2Y5S8"/>
<keyword evidence="4" id="KW-0663">Pyridoxal phosphate</keyword>
<dbReference type="InterPro" id="IPR050087">
    <property type="entry name" value="AON_synthase_class-II"/>
</dbReference>
<proteinExistence type="inferred from homology"/>
<dbReference type="InterPro" id="IPR004839">
    <property type="entry name" value="Aminotransferase_I/II_large"/>
</dbReference>
<dbReference type="EMBL" id="CP040442">
    <property type="protein sequence ID" value="QOW09597.1"/>
    <property type="molecule type" value="Genomic_DNA"/>
</dbReference>
<evidence type="ECO:0000256" key="3">
    <source>
        <dbReference type="ARBA" id="ARBA00022679"/>
    </source>
</evidence>
<evidence type="ECO:0000259" key="5">
    <source>
        <dbReference type="Pfam" id="PF00155"/>
    </source>
</evidence>
<evidence type="ECO:0000313" key="6">
    <source>
        <dbReference type="EMBL" id="QOW09597.1"/>
    </source>
</evidence>
<dbReference type="PANTHER" id="PTHR13693:SF77">
    <property type="entry name" value="8-AMINO-7-OXONONANOATE SYNTHASE"/>
    <property type="match status" value="1"/>
</dbReference>
<organism evidence="6 7">
    <name type="scientific">Kaistella flava</name>
    <name type="common">ex Peng et al. 2021</name>
    <dbReference type="NCBI Taxonomy" id="2038776"/>
    <lineage>
        <taxon>Bacteria</taxon>
        <taxon>Pseudomonadati</taxon>
        <taxon>Bacteroidota</taxon>
        <taxon>Flavobacteriia</taxon>
        <taxon>Flavobacteriales</taxon>
        <taxon>Weeksellaceae</taxon>
        <taxon>Chryseobacterium group</taxon>
        <taxon>Kaistella</taxon>
    </lineage>
</organism>
<dbReference type="GO" id="GO:0008483">
    <property type="term" value="F:transaminase activity"/>
    <property type="evidence" value="ECO:0007669"/>
    <property type="project" value="UniProtKB-KW"/>
</dbReference>
<comment type="cofactor">
    <cofactor evidence="1">
        <name>pyridoxal 5'-phosphate</name>
        <dbReference type="ChEBI" id="CHEBI:597326"/>
    </cofactor>
</comment>
<dbReference type="RefSeq" id="WP_193812809.1">
    <property type="nucleotide sequence ID" value="NZ_CP040442.1"/>
</dbReference>
<name>A0A7M2Y5S8_9FLAO</name>
<dbReference type="GO" id="GO:0030170">
    <property type="term" value="F:pyridoxal phosphate binding"/>
    <property type="evidence" value="ECO:0007669"/>
    <property type="project" value="InterPro"/>
</dbReference>
<comment type="similarity">
    <text evidence="2">Belongs to the class-II pyridoxal-phosphate-dependent aminotransferase family. BioF subfamily.</text>
</comment>
<reference evidence="6 7" key="1">
    <citation type="submission" date="2019-05" db="EMBL/GenBank/DDBJ databases">
        <title>Chryseobacterium sp. isolated from King George Island, maritime Antarctica.</title>
        <authorList>
            <person name="Peng X."/>
        </authorList>
    </citation>
    <scope>NUCLEOTIDE SEQUENCE [LARGE SCALE GENOMIC DNA]</scope>
    <source>
        <strain evidence="6 7">7-3A</strain>
    </source>
</reference>
<dbReference type="Proteomes" id="UP000594195">
    <property type="component" value="Chromosome"/>
</dbReference>
<dbReference type="KEGG" id="kfa:Q73A0000_04055"/>
<accession>A0A7M2Y5S8</accession>
<evidence type="ECO:0000256" key="2">
    <source>
        <dbReference type="ARBA" id="ARBA00010008"/>
    </source>
</evidence>
<dbReference type="InterPro" id="IPR015424">
    <property type="entry name" value="PyrdxlP-dep_Trfase"/>
</dbReference>
<dbReference type="Gene3D" id="3.90.1150.10">
    <property type="entry name" value="Aspartate Aminotransferase, domain 1"/>
    <property type="match status" value="1"/>
</dbReference>
<dbReference type="PANTHER" id="PTHR13693">
    <property type="entry name" value="CLASS II AMINOTRANSFERASE/8-AMINO-7-OXONONANOATE SYNTHASE"/>
    <property type="match status" value="1"/>
</dbReference>